<sequence>MARSTPLKIDRMTHLEDHPLRYALANELHARPFPSLDAPCGAIYLAIKRPEDAAGRDRDADRTHLTQLLDRYGAQHPQPDATHWFGELGKFKLKWEQHTEFVTYTLFLPTLEERPFDPKAFESFPADWLAKSPGARITSALIRVDGDPGADEIAKRVDDWFVPESLAVSTVLDGAATIAGDFRIDAAGHMRLAVFASETTGERRIGRIVQRLCEIETYKSMSMLGLARVRELGPRMGELDGTLSGLMTAMTQGGTGSEETLRELLATSAELESLLAQSSFRFGATGAYEAIVNQRIEVLREERFDGRQTFAEFMMRRFDPAMRTVKASERRLQTMAERAIRAGDLLRTRVDVERSAQNQKLLESMDKRADLQLRLQKTVEGLSVVAISYYAVNLVLYMAQPAAYVIGVSKLALAAVATPLVVLAVWWMVHRIREKME</sequence>
<name>A0A1I6HKB7_9RHOB</name>
<proteinExistence type="predicted"/>
<feature type="transmembrane region" description="Helical" evidence="1">
    <location>
        <begin position="411"/>
        <end position="429"/>
    </location>
</feature>
<gene>
    <name evidence="2" type="ORF">SAMN04488002_3107</name>
</gene>
<keyword evidence="1" id="KW-0472">Membrane</keyword>
<evidence type="ECO:0000313" key="3">
    <source>
        <dbReference type="Proteomes" id="UP000199658"/>
    </source>
</evidence>
<evidence type="ECO:0000313" key="2">
    <source>
        <dbReference type="EMBL" id="SFR54911.1"/>
    </source>
</evidence>
<dbReference type="Pfam" id="PF11902">
    <property type="entry name" value="DUF3422"/>
    <property type="match status" value="1"/>
</dbReference>
<keyword evidence="1" id="KW-0812">Transmembrane</keyword>
<dbReference type="EMBL" id="FOYO01000001">
    <property type="protein sequence ID" value="SFR54911.1"/>
    <property type="molecule type" value="Genomic_DNA"/>
</dbReference>
<dbReference type="InterPro" id="IPR021830">
    <property type="entry name" value="DUF3422"/>
</dbReference>
<dbReference type="AlphaFoldDB" id="A0A1I6HKB7"/>
<evidence type="ECO:0000256" key="1">
    <source>
        <dbReference type="SAM" id="Phobius"/>
    </source>
</evidence>
<protein>
    <submittedName>
        <fullName evidence="2">Uncharacterized membrane-anchored protein</fullName>
    </submittedName>
</protein>
<keyword evidence="1" id="KW-1133">Transmembrane helix</keyword>
<keyword evidence="3" id="KW-1185">Reference proteome</keyword>
<dbReference type="STRING" id="670154.SAMN04488002_3107"/>
<reference evidence="3" key="1">
    <citation type="submission" date="2016-10" db="EMBL/GenBank/DDBJ databases">
        <authorList>
            <person name="Varghese N."/>
            <person name="Submissions S."/>
        </authorList>
    </citation>
    <scope>NUCLEOTIDE SEQUENCE [LARGE SCALE GENOMIC DNA]</scope>
    <source>
        <strain evidence="3">DSM 26921</strain>
    </source>
</reference>
<dbReference type="Proteomes" id="UP000199658">
    <property type="component" value="Unassembled WGS sequence"/>
</dbReference>
<accession>A0A1I6HKB7</accession>
<organism evidence="2 3">
    <name type="scientific">Litoreibacter janthinus</name>
    <dbReference type="NCBI Taxonomy" id="670154"/>
    <lineage>
        <taxon>Bacteria</taxon>
        <taxon>Pseudomonadati</taxon>
        <taxon>Pseudomonadota</taxon>
        <taxon>Alphaproteobacteria</taxon>
        <taxon>Rhodobacterales</taxon>
        <taxon>Roseobacteraceae</taxon>
        <taxon>Litoreibacter</taxon>
    </lineage>
</organism>